<organism evidence="9 10">
    <name type="scientific">Nocardia terrae</name>
    <dbReference type="NCBI Taxonomy" id="2675851"/>
    <lineage>
        <taxon>Bacteria</taxon>
        <taxon>Bacillati</taxon>
        <taxon>Actinomycetota</taxon>
        <taxon>Actinomycetes</taxon>
        <taxon>Mycobacteriales</taxon>
        <taxon>Nocardiaceae</taxon>
        <taxon>Nocardia</taxon>
    </lineage>
</organism>
<keyword evidence="10" id="KW-1185">Reference proteome</keyword>
<evidence type="ECO:0000313" key="9">
    <source>
        <dbReference type="EMBL" id="MVU81513.1"/>
    </source>
</evidence>
<protein>
    <submittedName>
        <fullName evidence="9">MMPL family transporter</fullName>
    </submittedName>
</protein>
<dbReference type="PANTHER" id="PTHR33406:SF6">
    <property type="entry name" value="MEMBRANE PROTEIN YDGH-RELATED"/>
    <property type="match status" value="1"/>
</dbReference>
<feature type="transmembrane region" description="Helical" evidence="7">
    <location>
        <begin position="565"/>
        <end position="587"/>
    </location>
</feature>
<feature type="transmembrane region" description="Helical" evidence="7">
    <location>
        <begin position="532"/>
        <end position="553"/>
    </location>
</feature>
<feature type="transmembrane region" description="Helical" evidence="7">
    <location>
        <begin position="640"/>
        <end position="662"/>
    </location>
</feature>
<evidence type="ECO:0000256" key="4">
    <source>
        <dbReference type="ARBA" id="ARBA00022692"/>
    </source>
</evidence>
<dbReference type="PROSITE" id="PS50156">
    <property type="entry name" value="SSD"/>
    <property type="match status" value="1"/>
</dbReference>
<evidence type="ECO:0000259" key="8">
    <source>
        <dbReference type="PROSITE" id="PS50156"/>
    </source>
</evidence>
<keyword evidence="3" id="KW-1003">Cell membrane</keyword>
<evidence type="ECO:0000256" key="6">
    <source>
        <dbReference type="ARBA" id="ARBA00023136"/>
    </source>
</evidence>
<accession>A0A7K1V4D6</accession>
<evidence type="ECO:0000256" key="5">
    <source>
        <dbReference type="ARBA" id="ARBA00022989"/>
    </source>
</evidence>
<keyword evidence="5 7" id="KW-1133">Transmembrane helix</keyword>
<dbReference type="Pfam" id="PF03176">
    <property type="entry name" value="MMPL"/>
    <property type="match status" value="2"/>
</dbReference>
<sequence>MAVRIRLSRRIGWVVIACWVVAVVATAGLAGKLGSAQKNDATTWLPKSAESTKVSELAGKFTGTDVYPAVVVYDRGGAVLDAADRARVAGDVGRFTALPAVHGTVEGPIVSEDGKAIQVVVPITVGAKGILDTLSPVKAVRAIAADSGMSVHVTGPGGYGADSADAFSGVNSTLLYVTIAIVVVILLVTYRSPVLWLLPLLCVGVALTVAQGLIYLLAAHAGLTVNSDTEFLLTVLVFGAGTDYALLLTARYREELRRREDRYESMATAIRRAGPTIAASAITVALSLLCLVVADLNSTKSLGPVMATGVIISFAVLTTLYPALLVLCGRWIFWPAAPSFGDAEPRGGRWGRILERLTASRPRRVWQVTAAALAVLGLGLFGLHASGLQAQDTFRTRPDAVVGEQVLLRHFPGGSGDPLQIVGPAAESDHLRALAAAVPGVVSVSTPVQSGGLAYLEATSADVTGSDAAFATVERLRTAVHAVPGAMVGGSSAVAADTLHSSRHDRNLVVPLVLSVVFLIMAALLRALVAPALVLVTVVLSLAAALGVSAFVFDKIFGFAGADAAFPLWAFVFLVSLGIDYSIFLMARIREESAHHDTPTATLIATRATSGTITAAGVVLAGTFAALLTLPLVFAAEIGFTVAFGVLLDTFVVRTILVPALARDLGDRLWWPRRPSEKENARRELVSPGIPT</sequence>
<comment type="caution">
    <text evidence="9">The sequence shown here is derived from an EMBL/GenBank/DDBJ whole genome shotgun (WGS) entry which is preliminary data.</text>
</comment>
<comment type="subcellular location">
    <subcellularLocation>
        <location evidence="1">Cell membrane</location>
        <topology evidence="1">Multi-pass membrane protein</topology>
    </subcellularLocation>
</comment>
<comment type="similarity">
    <text evidence="2">Belongs to the resistance-nodulation-cell division (RND) (TC 2.A.6) family. MmpL subfamily.</text>
</comment>
<feature type="transmembrane region" description="Helical" evidence="7">
    <location>
        <begin position="273"/>
        <end position="294"/>
    </location>
</feature>
<dbReference type="PANTHER" id="PTHR33406">
    <property type="entry name" value="MEMBRANE PROTEIN MJ1562-RELATED"/>
    <property type="match status" value="1"/>
</dbReference>
<evidence type="ECO:0000256" key="3">
    <source>
        <dbReference type="ARBA" id="ARBA00022475"/>
    </source>
</evidence>
<evidence type="ECO:0000256" key="1">
    <source>
        <dbReference type="ARBA" id="ARBA00004651"/>
    </source>
</evidence>
<feature type="transmembrane region" description="Helical" evidence="7">
    <location>
        <begin position="12"/>
        <end position="30"/>
    </location>
</feature>
<evidence type="ECO:0000256" key="7">
    <source>
        <dbReference type="SAM" id="Phobius"/>
    </source>
</evidence>
<dbReference type="Gene3D" id="1.20.1640.10">
    <property type="entry name" value="Multidrug efflux transporter AcrB transmembrane domain"/>
    <property type="match status" value="2"/>
</dbReference>
<feature type="transmembrane region" description="Helical" evidence="7">
    <location>
        <begin position="197"/>
        <end position="219"/>
    </location>
</feature>
<dbReference type="SUPFAM" id="SSF82866">
    <property type="entry name" value="Multidrug efflux transporter AcrB transmembrane domain"/>
    <property type="match status" value="2"/>
</dbReference>
<feature type="transmembrane region" description="Helical" evidence="7">
    <location>
        <begin position="508"/>
        <end position="525"/>
    </location>
</feature>
<dbReference type="GO" id="GO:0005886">
    <property type="term" value="C:plasma membrane"/>
    <property type="evidence" value="ECO:0007669"/>
    <property type="project" value="UniProtKB-SubCell"/>
</dbReference>
<gene>
    <name evidence="9" type="ORF">GPX89_30270</name>
</gene>
<feature type="transmembrane region" description="Helical" evidence="7">
    <location>
        <begin position="231"/>
        <end position="252"/>
    </location>
</feature>
<reference evidence="9 10" key="1">
    <citation type="submission" date="2019-12" db="EMBL/GenBank/DDBJ databases">
        <title>Nocardia sp. nov. ET3-3 isolated from soil.</title>
        <authorList>
            <person name="Kanchanasin P."/>
            <person name="Tanasupawat S."/>
            <person name="Yuki M."/>
            <person name="Kudo T."/>
        </authorList>
    </citation>
    <scope>NUCLEOTIDE SEQUENCE [LARGE SCALE GENOMIC DNA]</scope>
    <source>
        <strain evidence="9 10">ET3-3</strain>
    </source>
</reference>
<dbReference type="AlphaFoldDB" id="A0A7K1V4D6"/>
<dbReference type="InterPro" id="IPR004869">
    <property type="entry name" value="MMPL_dom"/>
</dbReference>
<dbReference type="InterPro" id="IPR050545">
    <property type="entry name" value="Mycobact_MmpL"/>
</dbReference>
<feature type="domain" description="SSD" evidence="8">
    <location>
        <begin position="195"/>
        <end position="327"/>
    </location>
</feature>
<feature type="transmembrane region" description="Helical" evidence="7">
    <location>
        <begin position="306"/>
        <end position="327"/>
    </location>
</feature>
<dbReference type="InterPro" id="IPR000731">
    <property type="entry name" value="SSD"/>
</dbReference>
<proteinExistence type="inferred from homology"/>
<keyword evidence="4 7" id="KW-0812">Transmembrane</keyword>
<name>A0A7K1V4D6_9NOCA</name>
<dbReference type="Proteomes" id="UP000466794">
    <property type="component" value="Unassembled WGS sequence"/>
</dbReference>
<evidence type="ECO:0000256" key="2">
    <source>
        <dbReference type="ARBA" id="ARBA00010157"/>
    </source>
</evidence>
<dbReference type="EMBL" id="WRPP01000006">
    <property type="protein sequence ID" value="MVU81513.1"/>
    <property type="molecule type" value="Genomic_DNA"/>
</dbReference>
<feature type="transmembrane region" description="Helical" evidence="7">
    <location>
        <begin position="365"/>
        <end position="385"/>
    </location>
</feature>
<evidence type="ECO:0000313" key="10">
    <source>
        <dbReference type="Proteomes" id="UP000466794"/>
    </source>
</evidence>
<keyword evidence="6 7" id="KW-0472">Membrane</keyword>
<feature type="transmembrane region" description="Helical" evidence="7">
    <location>
        <begin position="173"/>
        <end position="190"/>
    </location>
</feature>
<feature type="transmembrane region" description="Helical" evidence="7">
    <location>
        <begin position="608"/>
        <end position="634"/>
    </location>
</feature>